<accession>A0A2P2LWM7</accession>
<dbReference type="EMBL" id="GGEC01041869">
    <property type="protein sequence ID" value="MBX22353.1"/>
    <property type="molecule type" value="Transcribed_RNA"/>
</dbReference>
<organism evidence="1">
    <name type="scientific">Rhizophora mucronata</name>
    <name type="common">Asiatic mangrove</name>
    <dbReference type="NCBI Taxonomy" id="61149"/>
    <lineage>
        <taxon>Eukaryota</taxon>
        <taxon>Viridiplantae</taxon>
        <taxon>Streptophyta</taxon>
        <taxon>Embryophyta</taxon>
        <taxon>Tracheophyta</taxon>
        <taxon>Spermatophyta</taxon>
        <taxon>Magnoliopsida</taxon>
        <taxon>eudicotyledons</taxon>
        <taxon>Gunneridae</taxon>
        <taxon>Pentapetalae</taxon>
        <taxon>rosids</taxon>
        <taxon>fabids</taxon>
        <taxon>Malpighiales</taxon>
        <taxon>Rhizophoraceae</taxon>
        <taxon>Rhizophora</taxon>
    </lineage>
</organism>
<name>A0A2P2LWM7_RHIMU</name>
<sequence>MNLFRIYTGFRRICLTLY</sequence>
<evidence type="ECO:0000313" key="1">
    <source>
        <dbReference type="EMBL" id="MBX22353.1"/>
    </source>
</evidence>
<proteinExistence type="predicted"/>
<dbReference type="AlphaFoldDB" id="A0A2P2LWM7"/>
<reference evidence="1" key="1">
    <citation type="submission" date="2018-02" db="EMBL/GenBank/DDBJ databases">
        <title>Rhizophora mucronata_Transcriptome.</title>
        <authorList>
            <person name="Meera S.P."/>
            <person name="Sreeshan A."/>
            <person name="Augustine A."/>
        </authorList>
    </citation>
    <scope>NUCLEOTIDE SEQUENCE</scope>
    <source>
        <tissue evidence="1">Leaf</tissue>
    </source>
</reference>
<protein>
    <submittedName>
        <fullName evidence="1">Uncharacterized protein</fullName>
    </submittedName>
</protein>